<accession>A0ABQ4CFT9</accession>
<organism evidence="1 2">
    <name type="scientific">Asanoa iriomotensis</name>
    <dbReference type="NCBI Taxonomy" id="234613"/>
    <lineage>
        <taxon>Bacteria</taxon>
        <taxon>Bacillati</taxon>
        <taxon>Actinomycetota</taxon>
        <taxon>Actinomycetes</taxon>
        <taxon>Micromonosporales</taxon>
        <taxon>Micromonosporaceae</taxon>
        <taxon>Asanoa</taxon>
    </lineage>
</organism>
<evidence type="ECO:0000313" key="1">
    <source>
        <dbReference type="EMBL" id="GIF61647.1"/>
    </source>
</evidence>
<evidence type="ECO:0000313" key="2">
    <source>
        <dbReference type="Proteomes" id="UP000624325"/>
    </source>
</evidence>
<gene>
    <name evidence="1" type="ORF">Air01nite_77420</name>
</gene>
<proteinExistence type="predicted"/>
<dbReference type="EMBL" id="BONC01000118">
    <property type="protein sequence ID" value="GIF61647.1"/>
    <property type="molecule type" value="Genomic_DNA"/>
</dbReference>
<reference evidence="1 2" key="1">
    <citation type="submission" date="2021-01" db="EMBL/GenBank/DDBJ databases">
        <title>Whole genome shotgun sequence of Asanoa iriomotensis NBRC 100142.</title>
        <authorList>
            <person name="Komaki H."/>
            <person name="Tamura T."/>
        </authorList>
    </citation>
    <scope>NUCLEOTIDE SEQUENCE [LARGE SCALE GENOMIC DNA]</scope>
    <source>
        <strain evidence="1 2">NBRC 100142</strain>
    </source>
</reference>
<keyword evidence="2" id="KW-1185">Reference proteome</keyword>
<sequence length="76" mass="8520">MTCPGTITLSTVLPDRLAEVPAEAHPAFHRVSLCFFAAARLVRGLRNDEDNLSRLDVPEYLGESEVLWSDDHGHRF</sequence>
<comment type="caution">
    <text evidence="1">The sequence shown here is derived from an EMBL/GenBank/DDBJ whole genome shotgun (WGS) entry which is preliminary data.</text>
</comment>
<name>A0ABQ4CFT9_9ACTN</name>
<dbReference type="Proteomes" id="UP000624325">
    <property type="component" value="Unassembled WGS sequence"/>
</dbReference>
<protein>
    <submittedName>
        <fullName evidence="1">Uncharacterized protein</fullName>
    </submittedName>
</protein>